<keyword evidence="2" id="KW-0233">DNA recombination</keyword>
<comment type="caution">
    <text evidence="6">The sequence shown here is derived from an EMBL/GenBank/DDBJ whole genome shotgun (WGS) entry which is preliminary data.</text>
</comment>
<evidence type="ECO:0000259" key="4">
    <source>
        <dbReference type="PROSITE" id="PS51898"/>
    </source>
</evidence>
<dbReference type="PANTHER" id="PTHR30349">
    <property type="entry name" value="PHAGE INTEGRASE-RELATED"/>
    <property type="match status" value="1"/>
</dbReference>
<feature type="domain" description="Core-binding (CB)" evidence="5">
    <location>
        <begin position="71"/>
        <end position="172"/>
    </location>
</feature>
<evidence type="ECO:0000313" key="7">
    <source>
        <dbReference type="Proteomes" id="UP000093943"/>
    </source>
</evidence>
<dbReference type="InterPro" id="IPR028259">
    <property type="entry name" value="AP2-like_int_N"/>
</dbReference>
<accession>A0A1A2NIH2</accession>
<dbReference type="Gene3D" id="1.10.150.130">
    <property type="match status" value="1"/>
</dbReference>
<dbReference type="PROSITE" id="PS51898">
    <property type="entry name" value="TYR_RECOMBINASE"/>
    <property type="match status" value="1"/>
</dbReference>
<gene>
    <name evidence="6" type="ORF">A5710_17670</name>
</gene>
<dbReference type="Pfam" id="PF14657">
    <property type="entry name" value="Arm-DNA-bind_4"/>
    <property type="match status" value="1"/>
</dbReference>
<dbReference type="InterPro" id="IPR044068">
    <property type="entry name" value="CB"/>
</dbReference>
<sequence>MLHRMAKIPEFVTPIDLPSGRRYEVRPEVTGPDGKRQQKRKRFKTLKEAVDYCNGIAADRGRGVHVAPSELTVEQAVDSWLLGQRIRPKTMSAYVTALRPIVDHLGVKKVQDVTKDDIESVVQALRAGTSKMGTWNAPSKLPKSAKKVRGEWAATSINPMLARTRSIFDDLVNQGILVRNPAALVKSLSTDTEKKMNTLTAEQVSQLLAATDSHCYGIAWRLAVLGLRRGEILGLSWDAVDFDAGTLAVTTARLSTAGGATTGAPKTKSSVRTLPMPDDLTAALRRVRKRQKEAKLRLGSKWIDSGYVVVDELGAAPYPDTLTAAWRKALSNAGLPHVRLHDARHSCATLMHLNGVPTVVIAAWLGHQDPGFTLRTYAHSTNDALADAAAMLGSITTGKKKEAQ</sequence>
<dbReference type="PROSITE" id="PS51900">
    <property type="entry name" value="CB"/>
    <property type="match status" value="1"/>
</dbReference>
<organism evidence="6 7">
    <name type="scientific">Mycolicibacter sinensis (strain JDM601)</name>
    <name type="common">Mycobacterium sinense</name>
    <dbReference type="NCBI Taxonomy" id="875328"/>
    <lineage>
        <taxon>Bacteria</taxon>
        <taxon>Bacillati</taxon>
        <taxon>Actinomycetota</taxon>
        <taxon>Actinomycetes</taxon>
        <taxon>Mycobacteriales</taxon>
        <taxon>Mycobacteriaceae</taxon>
        <taxon>Mycolicibacter</taxon>
    </lineage>
</organism>
<evidence type="ECO:0000256" key="3">
    <source>
        <dbReference type="PROSITE-ProRule" id="PRU01248"/>
    </source>
</evidence>
<dbReference type="OrthoDB" id="4326943at2"/>
<dbReference type="InterPro" id="IPR002104">
    <property type="entry name" value="Integrase_catalytic"/>
</dbReference>
<dbReference type="EMBL" id="LZKG01000056">
    <property type="protein sequence ID" value="OBI31581.1"/>
    <property type="molecule type" value="Genomic_DNA"/>
</dbReference>
<dbReference type="PANTHER" id="PTHR30349:SF91">
    <property type="entry name" value="INTA PROTEIN"/>
    <property type="match status" value="1"/>
</dbReference>
<evidence type="ECO:0000256" key="1">
    <source>
        <dbReference type="ARBA" id="ARBA00023125"/>
    </source>
</evidence>
<dbReference type="InterPro" id="IPR010998">
    <property type="entry name" value="Integrase_recombinase_N"/>
</dbReference>
<dbReference type="GO" id="GO:0006310">
    <property type="term" value="P:DNA recombination"/>
    <property type="evidence" value="ECO:0007669"/>
    <property type="project" value="UniProtKB-KW"/>
</dbReference>
<dbReference type="InterPro" id="IPR050090">
    <property type="entry name" value="Tyrosine_recombinase_XerCD"/>
</dbReference>
<dbReference type="GO" id="GO:0015074">
    <property type="term" value="P:DNA integration"/>
    <property type="evidence" value="ECO:0007669"/>
    <property type="project" value="InterPro"/>
</dbReference>
<dbReference type="InterPro" id="IPR011010">
    <property type="entry name" value="DNA_brk_join_enz"/>
</dbReference>
<dbReference type="AlphaFoldDB" id="A0A1A2NIH2"/>
<evidence type="ECO:0000259" key="5">
    <source>
        <dbReference type="PROSITE" id="PS51900"/>
    </source>
</evidence>
<evidence type="ECO:0000256" key="2">
    <source>
        <dbReference type="ARBA" id="ARBA00023172"/>
    </source>
</evidence>
<feature type="domain" description="Tyr recombinase" evidence="4">
    <location>
        <begin position="194"/>
        <end position="390"/>
    </location>
</feature>
<proteinExistence type="predicted"/>
<dbReference type="CDD" id="cd01189">
    <property type="entry name" value="INT_ICEBs1_C_like"/>
    <property type="match status" value="1"/>
</dbReference>
<evidence type="ECO:0000313" key="6">
    <source>
        <dbReference type="EMBL" id="OBI31581.1"/>
    </source>
</evidence>
<dbReference type="InterPro" id="IPR013762">
    <property type="entry name" value="Integrase-like_cat_sf"/>
</dbReference>
<keyword evidence="1 3" id="KW-0238">DNA-binding</keyword>
<dbReference type="Pfam" id="PF00589">
    <property type="entry name" value="Phage_integrase"/>
    <property type="match status" value="1"/>
</dbReference>
<protein>
    <submittedName>
        <fullName evidence="6">Integrase</fullName>
    </submittedName>
</protein>
<name>A0A1A2NIH2_MYCSD</name>
<reference evidence="7" key="1">
    <citation type="submission" date="2016-06" db="EMBL/GenBank/DDBJ databases">
        <authorList>
            <person name="Sutton G."/>
            <person name="Brinkac L."/>
            <person name="Sanka R."/>
            <person name="Adams M."/>
            <person name="Lau E."/>
            <person name="Sam S."/>
            <person name="Sreng N."/>
            <person name="Him V."/>
            <person name="Kerleguer A."/>
            <person name="Cheng S."/>
        </authorList>
    </citation>
    <scope>NUCLEOTIDE SEQUENCE [LARGE SCALE GENOMIC DNA]</scope>
    <source>
        <strain evidence="7">E1876</strain>
    </source>
</reference>
<dbReference type="SUPFAM" id="SSF56349">
    <property type="entry name" value="DNA breaking-rejoining enzymes"/>
    <property type="match status" value="1"/>
</dbReference>
<dbReference type="GO" id="GO:0003677">
    <property type="term" value="F:DNA binding"/>
    <property type="evidence" value="ECO:0007669"/>
    <property type="project" value="UniProtKB-UniRule"/>
</dbReference>
<dbReference type="Proteomes" id="UP000093943">
    <property type="component" value="Unassembled WGS sequence"/>
</dbReference>
<dbReference type="Gene3D" id="1.10.443.10">
    <property type="entry name" value="Intergrase catalytic core"/>
    <property type="match status" value="1"/>
</dbReference>